<dbReference type="Pfam" id="PF05598">
    <property type="entry name" value="DUF772"/>
    <property type="match status" value="1"/>
</dbReference>
<accession>X0TU47</accession>
<protein>
    <recommendedName>
        <fullName evidence="2">Transposase InsH N-terminal domain-containing protein</fullName>
    </recommendedName>
</protein>
<proteinExistence type="predicted"/>
<feature type="domain" description="Transposase InsH N-terminal" evidence="2">
    <location>
        <begin position="16"/>
        <end position="109"/>
    </location>
</feature>
<organism evidence="3">
    <name type="scientific">marine sediment metagenome</name>
    <dbReference type="NCBI Taxonomy" id="412755"/>
    <lineage>
        <taxon>unclassified sequences</taxon>
        <taxon>metagenomes</taxon>
        <taxon>ecological metagenomes</taxon>
    </lineage>
</organism>
<dbReference type="EMBL" id="BARS01017367">
    <property type="protein sequence ID" value="GAF97088.1"/>
    <property type="molecule type" value="Genomic_DNA"/>
</dbReference>
<dbReference type="PANTHER" id="PTHR33408:SF2">
    <property type="entry name" value="TRANSPOSASE DDE DOMAIN-CONTAINING PROTEIN"/>
    <property type="match status" value="1"/>
</dbReference>
<feature type="region of interest" description="Disordered" evidence="1">
    <location>
        <begin position="176"/>
        <end position="221"/>
    </location>
</feature>
<dbReference type="InterPro" id="IPR008490">
    <property type="entry name" value="Transposase_InsH_N"/>
</dbReference>
<evidence type="ECO:0000256" key="1">
    <source>
        <dbReference type="SAM" id="MobiDB-lite"/>
    </source>
</evidence>
<dbReference type="AlphaFoldDB" id="X0TU47"/>
<reference evidence="3" key="1">
    <citation type="journal article" date="2014" name="Front. Microbiol.">
        <title>High frequency of phylogenetically diverse reductive dehalogenase-homologous genes in deep subseafloor sedimentary metagenomes.</title>
        <authorList>
            <person name="Kawai M."/>
            <person name="Futagami T."/>
            <person name="Toyoda A."/>
            <person name="Takaki Y."/>
            <person name="Nishi S."/>
            <person name="Hori S."/>
            <person name="Arai W."/>
            <person name="Tsubouchi T."/>
            <person name="Morono Y."/>
            <person name="Uchiyama I."/>
            <person name="Ito T."/>
            <person name="Fujiyama A."/>
            <person name="Inagaki F."/>
            <person name="Takami H."/>
        </authorList>
    </citation>
    <scope>NUCLEOTIDE SEQUENCE</scope>
    <source>
        <strain evidence="3">Expedition CK06-06</strain>
    </source>
</reference>
<dbReference type="PANTHER" id="PTHR33408">
    <property type="entry name" value="TRANSPOSASE"/>
    <property type="match status" value="1"/>
</dbReference>
<gene>
    <name evidence="3" type="ORF">S01H1_28417</name>
</gene>
<name>X0TU47_9ZZZZ</name>
<feature type="non-terminal residue" evidence="3">
    <location>
        <position position="221"/>
    </location>
</feature>
<feature type="compositionally biased region" description="Basic and acidic residues" evidence="1">
    <location>
        <begin position="189"/>
        <end position="215"/>
    </location>
</feature>
<comment type="caution">
    <text evidence="3">The sequence shown here is derived from an EMBL/GenBank/DDBJ whole genome shotgun (WGS) entry which is preliminary data.</text>
</comment>
<evidence type="ECO:0000313" key="3">
    <source>
        <dbReference type="EMBL" id="GAF97088.1"/>
    </source>
</evidence>
<sequence>MHYIQGINRNQMSFFALEQLVSQNSWARLVDVFVDALPLDELGFKHITLEEEGRPPFHPSVLLKLYMYGYKHGIRSSRKLEHASKVNIELWWLLEGQTPSDRTIAAFRKENSRAFKNAFRYFVLMLKEWDLIDGDVIAIDSFKIRAQNSLKNNFNQKKIDRHINYIDNKIKEYEKQLEEADSEPARPAGGEEKKEIDDKKSYQEQKKRNYQKLEDELQSSG</sequence>
<evidence type="ECO:0000259" key="2">
    <source>
        <dbReference type="Pfam" id="PF05598"/>
    </source>
</evidence>